<evidence type="ECO:0000313" key="3">
    <source>
        <dbReference type="Proteomes" id="UP001240984"/>
    </source>
</evidence>
<dbReference type="EMBL" id="JAUSRA010000001">
    <property type="protein sequence ID" value="MDP9791756.1"/>
    <property type="molecule type" value="Genomic_DNA"/>
</dbReference>
<evidence type="ECO:0000256" key="1">
    <source>
        <dbReference type="SAM" id="MobiDB-lite"/>
    </source>
</evidence>
<comment type="caution">
    <text evidence="2">The sequence shown here is derived from an EMBL/GenBank/DDBJ whole genome shotgun (WGS) entry which is preliminary data.</text>
</comment>
<dbReference type="RefSeq" id="WP_306826672.1">
    <property type="nucleotide sequence ID" value="NZ_JAUSRA010000001.1"/>
</dbReference>
<organism evidence="2 3">
    <name type="scientific">Catenuloplanes nepalensis</name>
    <dbReference type="NCBI Taxonomy" id="587533"/>
    <lineage>
        <taxon>Bacteria</taxon>
        <taxon>Bacillati</taxon>
        <taxon>Actinomycetota</taxon>
        <taxon>Actinomycetes</taxon>
        <taxon>Micromonosporales</taxon>
        <taxon>Micromonosporaceae</taxon>
        <taxon>Catenuloplanes</taxon>
    </lineage>
</organism>
<dbReference type="Proteomes" id="UP001240984">
    <property type="component" value="Unassembled WGS sequence"/>
</dbReference>
<proteinExistence type="predicted"/>
<reference evidence="2 3" key="1">
    <citation type="submission" date="2023-07" db="EMBL/GenBank/DDBJ databases">
        <title>Sequencing the genomes of 1000 actinobacteria strains.</title>
        <authorList>
            <person name="Klenk H.-P."/>
        </authorList>
    </citation>
    <scope>NUCLEOTIDE SEQUENCE [LARGE SCALE GENOMIC DNA]</scope>
    <source>
        <strain evidence="2 3">DSM 44710</strain>
    </source>
</reference>
<protein>
    <submittedName>
        <fullName evidence="2">Uncharacterized protein</fullName>
    </submittedName>
</protein>
<sequence length="94" mass="9768">MPLGDPAVSERPGAPRLGAAGVRRDGRGRQPEGEWRALTVRAGLLRAAGRLGDAQADLVDALALSESVGDGTGADEVRKALAELAWTVEEPALR</sequence>
<gene>
    <name evidence="2" type="ORF">J2S43_000268</name>
</gene>
<accession>A0ABT9MK12</accession>
<name>A0ABT9MK12_9ACTN</name>
<feature type="compositionally biased region" description="Basic and acidic residues" evidence="1">
    <location>
        <begin position="22"/>
        <end position="34"/>
    </location>
</feature>
<evidence type="ECO:0000313" key="2">
    <source>
        <dbReference type="EMBL" id="MDP9791756.1"/>
    </source>
</evidence>
<keyword evidence="3" id="KW-1185">Reference proteome</keyword>
<feature type="region of interest" description="Disordered" evidence="1">
    <location>
        <begin position="1"/>
        <end position="34"/>
    </location>
</feature>